<evidence type="ECO:0000313" key="3">
    <source>
        <dbReference type="Proteomes" id="UP000076842"/>
    </source>
</evidence>
<name>A0A165E402_9BASI</name>
<dbReference type="AlphaFoldDB" id="A0A165E402"/>
<dbReference type="Proteomes" id="UP000076842">
    <property type="component" value="Unassembled WGS sequence"/>
</dbReference>
<proteinExistence type="predicted"/>
<accession>A0A165E402</accession>
<evidence type="ECO:0000256" key="1">
    <source>
        <dbReference type="SAM" id="MobiDB-lite"/>
    </source>
</evidence>
<gene>
    <name evidence="2" type="ORF">CALCODRAFT_500392</name>
</gene>
<keyword evidence="3" id="KW-1185">Reference proteome</keyword>
<dbReference type="EMBL" id="KV424023">
    <property type="protein sequence ID" value="KZT54051.1"/>
    <property type="molecule type" value="Genomic_DNA"/>
</dbReference>
<organism evidence="2 3">
    <name type="scientific">Calocera cornea HHB12733</name>
    <dbReference type="NCBI Taxonomy" id="1353952"/>
    <lineage>
        <taxon>Eukaryota</taxon>
        <taxon>Fungi</taxon>
        <taxon>Dikarya</taxon>
        <taxon>Basidiomycota</taxon>
        <taxon>Agaricomycotina</taxon>
        <taxon>Dacrymycetes</taxon>
        <taxon>Dacrymycetales</taxon>
        <taxon>Dacrymycetaceae</taxon>
        <taxon>Calocera</taxon>
    </lineage>
</organism>
<sequence>MCPFLRDATFRGPPSLPEPNLSVHDPSAAETAGPTSPRCPINPRSQCSVVARPRQSNDTSHIVMEAALREPGCIVFCAYCLKALRHDSKRNHRSGVRGFCVASFVTGVVMNTAYVSTSNAGGG</sequence>
<dbReference type="InParanoid" id="A0A165E402"/>
<evidence type="ECO:0000313" key="2">
    <source>
        <dbReference type="EMBL" id="KZT54051.1"/>
    </source>
</evidence>
<feature type="region of interest" description="Disordered" evidence="1">
    <location>
        <begin position="1"/>
        <end position="42"/>
    </location>
</feature>
<protein>
    <submittedName>
        <fullName evidence="2">Uncharacterized protein</fullName>
    </submittedName>
</protein>
<reference evidence="2 3" key="1">
    <citation type="journal article" date="2016" name="Mol. Biol. Evol.">
        <title>Comparative Genomics of Early-Diverging Mushroom-Forming Fungi Provides Insights into the Origins of Lignocellulose Decay Capabilities.</title>
        <authorList>
            <person name="Nagy L.G."/>
            <person name="Riley R."/>
            <person name="Tritt A."/>
            <person name="Adam C."/>
            <person name="Daum C."/>
            <person name="Floudas D."/>
            <person name="Sun H."/>
            <person name="Yadav J.S."/>
            <person name="Pangilinan J."/>
            <person name="Larsson K.H."/>
            <person name="Matsuura K."/>
            <person name="Barry K."/>
            <person name="Labutti K."/>
            <person name="Kuo R."/>
            <person name="Ohm R.A."/>
            <person name="Bhattacharya S.S."/>
            <person name="Shirouzu T."/>
            <person name="Yoshinaga Y."/>
            <person name="Martin F.M."/>
            <person name="Grigoriev I.V."/>
            <person name="Hibbett D.S."/>
        </authorList>
    </citation>
    <scope>NUCLEOTIDE SEQUENCE [LARGE SCALE GENOMIC DNA]</scope>
    <source>
        <strain evidence="2 3">HHB12733</strain>
    </source>
</reference>